<dbReference type="RefSeq" id="WP_101262081.1">
    <property type="nucleotide sequence ID" value="NZ_MVDD01000010.1"/>
</dbReference>
<keyword evidence="1 2" id="KW-0808">Transferase</keyword>
<dbReference type="InterPro" id="IPR029063">
    <property type="entry name" value="SAM-dependent_MTases_sf"/>
</dbReference>
<dbReference type="PANTHER" id="PTHR43861:SF3">
    <property type="entry name" value="PUTATIVE (AFU_ORTHOLOGUE AFUA_2G14390)-RELATED"/>
    <property type="match status" value="1"/>
</dbReference>
<dbReference type="OrthoDB" id="5522265at2"/>
<keyword evidence="3" id="KW-1185">Reference proteome</keyword>
<reference evidence="2 3" key="1">
    <citation type="journal article" date="2017" name="Front. Microbiol.">
        <title>Labilibaculum manganireducens gen. nov., sp. nov. and Labilibaculum filiforme sp. nov., Novel Bacteroidetes Isolated from Subsurface Sediments of the Baltic Sea.</title>
        <authorList>
            <person name="Vandieken V."/>
            <person name="Marshall I.P."/>
            <person name="Niemann H."/>
            <person name="Engelen B."/>
            <person name="Cypionka H."/>
        </authorList>
    </citation>
    <scope>NUCLEOTIDE SEQUENCE [LARGE SCALE GENOMIC DNA]</scope>
    <source>
        <strain evidence="2 3">59.16B</strain>
    </source>
</reference>
<evidence type="ECO:0000256" key="1">
    <source>
        <dbReference type="ARBA" id="ARBA00022679"/>
    </source>
</evidence>
<organism evidence="2 3">
    <name type="scientific">Labilibaculum filiforme</name>
    <dbReference type="NCBI Taxonomy" id="1940526"/>
    <lineage>
        <taxon>Bacteria</taxon>
        <taxon>Pseudomonadati</taxon>
        <taxon>Bacteroidota</taxon>
        <taxon>Bacteroidia</taxon>
        <taxon>Marinilabiliales</taxon>
        <taxon>Marinifilaceae</taxon>
        <taxon>Labilibaculum</taxon>
    </lineage>
</organism>
<dbReference type="EMBL" id="MVDD01000010">
    <property type="protein sequence ID" value="PKQ62052.1"/>
    <property type="molecule type" value="Genomic_DNA"/>
</dbReference>
<protein>
    <submittedName>
        <fullName evidence="2">SAM-dependent methyltransferase</fullName>
    </submittedName>
</protein>
<dbReference type="GO" id="GO:0032259">
    <property type="term" value="P:methylation"/>
    <property type="evidence" value="ECO:0007669"/>
    <property type="project" value="UniProtKB-KW"/>
</dbReference>
<dbReference type="CDD" id="cd02440">
    <property type="entry name" value="AdoMet_MTases"/>
    <property type="match status" value="1"/>
</dbReference>
<accession>A0A2N3HVH3</accession>
<gene>
    <name evidence="2" type="ORF">BZG02_14040</name>
</gene>
<sequence>MNKKNSFDEYASAYDSWFFDNTNLLQSEVNLVAHFLKNAGKVFSVGCGSGLFESILKKDFNIEIKNGIEPSLGMAEIARKRGMSVEVITSEDAEFGIEQYDTVLFNGTPSYITDLECVINKAYASVKKGGKLVMIDVPKESSYATMYNLAKAVDTWEHPLLEGINPKDPYPIEFVRIANWRTTQEKVELLEKAGFKKFEFAQTLTKHPLYSNNEIEQPIEGYDSGDYVAICAIKY</sequence>
<dbReference type="GO" id="GO:0008168">
    <property type="term" value="F:methyltransferase activity"/>
    <property type="evidence" value="ECO:0007669"/>
    <property type="project" value="UniProtKB-KW"/>
</dbReference>
<dbReference type="Proteomes" id="UP000233535">
    <property type="component" value="Unassembled WGS sequence"/>
</dbReference>
<dbReference type="AlphaFoldDB" id="A0A2N3HVH3"/>
<keyword evidence="2" id="KW-0489">Methyltransferase</keyword>
<evidence type="ECO:0000313" key="2">
    <source>
        <dbReference type="EMBL" id="PKQ62052.1"/>
    </source>
</evidence>
<dbReference type="Gene3D" id="3.40.50.150">
    <property type="entry name" value="Vaccinia Virus protein VP39"/>
    <property type="match status" value="1"/>
</dbReference>
<evidence type="ECO:0000313" key="3">
    <source>
        <dbReference type="Proteomes" id="UP000233535"/>
    </source>
</evidence>
<proteinExistence type="predicted"/>
<dbReference type="PANTHER" id="PTHR43861">
    <property type="entry name" value="TRANS-ACONITATE 2-METHYLTRANSFERASE-RELATED"/>
    <property type="match status" value="1"/>
</dbReference>
<name>A0A2N3HVH3_9BACT</name>
<dbReference type="SUPFAM" id="SSF53335">
    <property type="entry name" value="S-adenosyl-L-methionine-dependent methyltransferases"/>
    <property type="match status" value="1"/>
</dbReference>
<dbReference type="Pfam" id="PF13489">
    <property type="entry name" value="Methyltransf_23"/>
    <property type="match status" value="1"/>
</dbReference>
<comment type="caution">
    <text evidence="2">The sequence shown here is derived from an EMBL/GenBank/DDBJ whole genome shotgun (WGS) entry which is preliminary data.</text>
</comment>